<organism evidence="2 3">
    <name type="scientific">Spinacia oleracea</name>
    <name type="common">Spinach</name>
    <dbReference type="NCBI Taxonomy" id="3562"/>
    <lineage>
        <taxon>Eukaryota</taxon>
        <taxon>Viridiplantae</taxon>
        <taxon>Streptophyta</taxon>
        <taxon>Embryophyta</taxon>
        <taxon>Tracheophyta</taxon>
        <taxon>Spermatophyta</taxon>
        <taxon>Magnoliopsida</taxon>
        <taxon>eudicotyledons</taxon>
        <taxon>Gunneridae</taxon>
        <taxon>Pentapetalae</taxon>
        <taxon>Caryophyllales</taxon>
        <taxon>Chenopodiaceae</taxon>
        <taxon>Chenopodioideae</taxon>
        <taxon>Anserineae</taxon>
        <taxon>Spinacia</taxon>
    </lineage>
</organism>
<dbReference type="GeneID" id="110784903"/>
<dbReference type="InterPro" id="IPR005135">
    <property type="entry name" value="Endo/exonuclease/phosphatase"/>
</dbReference>
<evidence type="ECO:0000259" key="1">
    <source>
        <dbReference type="Pfam" id="PF03372"/>
    </source>
</evidence>
<dbReference type="InterPro" id="IPR036691">
    <property type="entry name" value="Endo/exonu/phosph_ase_sf"/>
</dbReference>
<dbReference type="KEGG" id="soe:110784903"/>
<dbReference type="Pfam" id="PF03372">
    <property type="entry name" value="Exo_endo_phos"/>
    <property type="match status" value="1"/>
</dbReference>
<dbReference type="Proteomes" id="UP000813463">
    <property type="component" value="Chromosome 6"/>
</dbReference>
<feature type="domain" description="Endonuclease/exonuclease/phosphatase" evidence="1">
    <location>
        <begin position="1"/>
        <end position="210"/>
    </location>
</feature>
<dbReference type="PANTHER" id="PTHR35218:SF9">
    <property type="entry name" value="ENDONUCLEASE_EXONUCLEASE_PHOSPHATASE DOMAIN-CONTAINING PROTEIN"/>
    <property type="match status" value="1"/>
</dbReference>
<evidence type="ECO:0000313" key="3">
    <source>
        <dbReference type="RefSeq" id="XP_021845043.2"/>
    </source>
</evidence>
<dbReference type="PANTHER" id="PTHR35218">
    <property type="entry name" value="RNASE H DOMAIN-CONTAINING PROTEIN"/>
    <property type="match status" value="1"/>
</dbReference>
<accession>A0A9R0I9M0</accession>
<sequence length="362" mass="42176">MVWNVQGAGSSRFLSIIKELVRINKPTILALVETHISGETAERICNRIGFSGQFRVDAQGFRGGIWLFWREEEVTVKVLDAHTQHITVEISKVGKEPWIFSAIYAIPDSTLRKQLWEALEDVKRRFSGPWLLGGDFNETISMDERIGIGGSEMQRRCRNFASWVEDNGLIDLMYSGPNHTWARGDIKETHKAARLDRFLSNDEWRLRFEEGSVKHLPKRNSDHCPIIVSSSGFAPVQSTTRPFRFQAAWLSHATFDDFVTKNWAQDAPVIPFQEEFANKLKRWNKEEFHNIFRKKQELWARLEGVQKRMSIRWDRGLVKLESKLRRELDDVLHQEEMIWFQKSRLEAIKDGDRNTNSSTCQQ</sequence>
<evidence type="ECO:0000313" key="2">
    <source>
        <dbReference type="Proteomes" id="UP000813463"/>
    </source>
</evidence>
<reference evidence="3" key="2">
    <citation type="submission" date="2025-08" db="UniProtKB">
        <authorList>
            <consortium name="RefSeq"/>
        </authorList>
    </citation>
    <scope>IDENTIFICATION</scope>
    <source>
        <tissue evidence="3">Leaf</tissue>
    </source>
</reference>
<gene>
    <name evidence="3" type="primary">LOC110784903</name>
</gene>
<dbReference type="SUPFAM" id="SSF56219">
    <property type="entry name" value="DNase I-like"/>
    <property type="match status" value="1"/>
</dbReference>
<proteinExistence type="predicted"/>
<keyword evidence="2" id="KW-1185">Reference proteome</keyword>
<dbReference type="AlphaFoldDB" id="A0A9R0I9M0"/>
<dbReference type="GO" id="GO:0003824">
    <property type="term" value="F:catalytic activity"/>
    <property type="evidence" value="ECO:0007669"/>
    <property type="project" value="InterPro"/>
</dbReference>
<reference evidence="2" key="1">
    <citation type="journal article" date="2021" name="Nat. Commun.">
        <title>Genomic analyses provide insights into spinach domestication and the genetic basis of agronomic traits.</title>
        <authorList>
            <person name="Cai X."/>
            <person name="Sun X."/>
            <person name="Xu C."/>
            <person name="Sun H."/>
            <person name="Wang X."/>
            <person name="Ge C."/>
            <person name="Zhang Z."/>
            <person name="Wang Q."/>
            <person name="Fei Z."/>
            <person name="Jiao C."/>
            <person name="Wang Q."/>
        </authorList>
    </citation>
    <scope>NUCLEOTIDE SEQUENCE [LARGE SCALE GENOMIC DNA]</scope>
    <source>
        <strain evidence="2">cv. Varoflay</strain>
    </source>
</reference>
<dbReference type="Gene3D" id="3.60.10.10">
    <property type="entry name" value="Endonuclease/exonuclease/phosphatase"/>
    <property type="match status" value="1"/>
</dbReference>
<protein>
    <recommendedName>
        <fullName evidence="1">Endonuclease/exonuclease/phosphatase domain-containing protein</fullName>
    </recommendedName>
</protein>
<name>A0A9R0I9M0_SPIOL</name>
<dbReference type="RefSeq" id="XP_021845043.2">
    <property type="nucleotide sequence ID" value="XM_021989351.2"/>
</dbReference>